<feature type="binding site" evidence="14">
    <location>
        <position position="415"/>
    </location>
    <ligand>
        <name>Zn(2+)</name>
        <dbReference type="ChEBI" id="CHEBI:29105"/>
        <label>2</label>
    </ligand>
</feature>
<evidence type="ECO:0000256" key="3">
    <source>
        <dbReference type="ARBA" id="ARBA00022723"/>
    </source>
</evidence>
<dbReference type="GO" id="GO:0051321">
    <property type="term" value="P:meiotic cell cycle"/>
    <property type="evidence" value="ECO:0007669"/>
    <property type="project" value="UniProtKB-KW"/>
</dbReference>
<feature type="binding site" evidence="14">
    <location>
        <position position="390"/>
    </location>
    <ligand>
        <name>Zn(2+)</name>
        <dbReference type="ChEBI" id="CHEBI:29105"/>
        <label>2</label>
    </ligand>
</feature>
<dbReference type="InterPro" id="IPR011011">
    <property type="entry name" value="Znf_FYVE_PHD"/>
</dbReference>
<dbReference type="Gene3D" id="3.30.40.10">
    <property type="entry name" value="Zinc/RING finger domain, C3HC4 (zinc finger)"/>
    <property type="match status" value="1"/>
</dbReference>
<evidence type="ECO:0000256" key="6">
    <source>
        <dbReference type="ARBA" id="ARBA00022833"/>
    </source>
</evidence>
<organism evidence="19 20">
    <name type="scientific">Trichodelitschia bisporula</name>
    <dbReference type="NCBI Taxonomy" id="703511"/>
    <lineage>
        <taxon>Eukaryota</taxon>
        <taxon>Fungi</taxon>
        <taxon>Dikarya</taxon>
        <taxon>Ascomycota</taxon>
        <taxon>Pezizomycotina</taxon>
        <taxon>Dothideomycetes</taxon>
        <taxon>Dothideomycetes incertae sedis</taxon>
        <taxon>Phaeotrichales</taxon>
        <taxon>Phaeotrichaceae</taxon>
        <taxon>Trichodelitschia</taxon>
    </lineage>
</organism>
<dbReference type="GO" id="GO:0006325">
    <property type="term" value="P:chromatin organization"/>
    <property type="evidence" value="ECO:0007669"/>
    <property type="project" value="UniProtKB-KW"/>
</dbReference>
<feature type="binding site" evidence="14">
    <location>
        <position position="374"/>
    </location>
    <ligand>
        <name>Zn(2+)</name>
        <dbReference type="ChEBI" id="CHEBI:29105"/>
        <label>1</label>
    </ligand>
</feature>
<feature type="binding site" evidence="14">
    <location>
        <position position="372"/>
    </location>
    <ligand>
        <name>Zn(2+)</name>
        <dbReference type="ChEBI" id="CHEBI:29105"/>
        <label>1</label>
    </ligand>
</feature>
<keyword evidence="5 15" id="KW-0863">Zinc-finger</keyword>
<dbReference type="InterPro" id="IPR019787">
    <property type="entry name" value="Znf_PHD-finger"/>
</dbReference>
<dbReference type="GO" id="GO:0035267">
    <property type="term" value="C:NuA4 histone acetyltransferase complex"/>
    <property type="evidence" value="ECO:0007669"/>
    <property type="project" value="TreeGrafter"/>
</dbReference>
<evidence type="ECO:0000256" key="8">
    <source>
        <dbReference type="ARBA" id="ARBA00023204"/>
    </source>
</evidence>
<keyword evidence="11" id="KW-0131">Cell cycle</keyword>
<accession>A0A6G1I7Z3</accession>
<feature type="compositionally biased region" description="Low complexity" evidence="17">
    <location>
        <begin position="331"/>
        <end position="347"/>
    </location>
</feature>
<feature type="site" description="Histone H3K4me3 binding" evidence="13">
    <location>
        <position position="382"/>
    </location>
</feature>
<evidence type="ECO:0000256" key="11">
    <source>
        <dbReference type="ARBA" id="ARBA00023306"/>
    </source>
</evidence>
<evidence type="ECO:0000256" key="14">
    <source>
        <dbReference type="PIRSR" id="PIRSR628651-51"/>
    </source>
</evidence>
<keyword evidence="20" id="KW-1185">Reference proteome</keyword>
<name>A0A6G1I7Z3_9PEZI</name>
<evidence type="ECO:0000256" key="4">
    <source>
        <dbReference type="ARBA" id="ARBA00022763"/>
    </source>
</evidence>
<comment type="function">
    <text evidence="16">Component of an histone acetyltransferase complex.</text>
</comment>
<dbReference type="GO" id="GO:0008270">
    <property type="term" value="F:zinc ion binding"/>
    <property type="evidence" value="ECO:0007669"/>
    <property type="project" value="UniProtKB-KW"/>
</dbReference>
<protein>
    <recommendedName>
        <fullName evidence="16">Chromatin modification-related protein</fullName>
    </recommendedName>
</protein>
<evidence type="ECO:0000313" key="19">
    <source>
        <dbReference type="EMBL" id="KAF2404105.1"/>
    </source>
</evidence>
<feature type="site" description="Histone H3K4me3 binding" evidence="13">
    <location>
        <position position="386"/>
    </location>
</feature>
<feature type="site" description="Histone H3K4me3 binding" evidence="13">
    <location>
        <position position="371"/>
    </location>
</feature>
<dbReference type="PANTHER" id="PTHR10333">
    <property type="entry name" value="INHIBITOR OF GROWTH PROTEIN"/>
    <property type="match status" value="1"/>
</dbReference>
<dbReference type="Pfam" id="PF12998">
    <property type="entry name" value="ING"/>
    <property type="match status" value="1"/>
</dbReference>
<comment type="subcellular location">
    <subcellularLocation>
        <location evidence="1 16">Nucleus</location>
    </subcellularLocation>
</comment>
<evidence type="ECO:0000256" key="5">
    <source>
        <dbReference type="ARBA" id="ARBA00022771"/>
    </source>
</evidence>
<evidence type="ECO:0000256" key="12">
    <source>
        <dbReference type="ARBA" id="ARBA00037044"/>
    </source>
</evidence>
<dbReference type="SMART" id="SM00249">
    <property type="entry name" value="PHD"/>
    <property type="match status" value="1"/>
</dbReference>
<dbReference type="InterPro" id="IPR028651">
    <property type="entry name" value="ING_fam"/>
</dbReference>
<evidence type="ECO:0000259" key="18">
    <source>
        <dbReference type="PROSITE" id="PS50016"/>
    </source>
</evidence>
<feature type="region of interest" description="Disordered" evidence="17">
    <location>
        <begin position="119"/>
        <end position="165"/>
    </location>
</feature>
<dbReference type="EMBL" id="ML996688">
    <property type="protein sequence ID" value="KAF2404105.1"/>
    <property type="molecule type" value="Genomic_DNA"/>
</dbReference>
<proteinExistence type="inferred from homology"/>
<evidence type="ECO:0000256" key="10">
    <source>
        <dbReference type="ARBA" id="ARBA00023254"/>
    </source>
</evidence>
<dbReference type="CDD" id="cd15505">
    <property type="entry name" value="PHD_ING"/>
    <property type="match status" value="1"/>
</dbReference>
<dbReference type="PANTHER" id="PTHR10333:SF100">
    <property type="entry name" value="CHROMATIN MODIFICATION-RELATED PROTEIN YNG2"/>
    <property type="match status" value="1"/>
</dbReference>
<feature type="compositionally biased region" description="Polar residues" evidence="17">
    <location>
        <begin position="231"/>
        <end position="244"/>
    </location>
</feature>
<feature type="binding site" evidence="14">
    <location>
        <position position="385"/>
    </location>
    <ligand>
        <name>Zn(2+)</name>
        <dbReference type="ChEBI" id="CHEBI:29105"/>
        <label>2</label>
    </ligand>
</feature>
<feature type="binding site" evidence="14">
    <location>
        <position position="412"/>
    </location>
    <ligand>
        <name>Zn(2+)</name>
        <dbReference type="ChEBI" id="CHEBI:29105"/>
        <label>2</label>
    </ligand>
</feature>
<keyword evidence="3 14" id="KW-0479">Metal-binding</keyword>
<feature type="region of interest" description="Disordered" evidence="17">
    <location>
        <begin position="179"/>
        <end position="367"/>
    </location>
</feature>
<dbReference type="OrthoDB" id="2505961at2759"/>
<dbReference type="InterPro" id="IPR024610">
    <property type="entry name" value="ING_N_histone-binding"/>
</dbReference>
<evidence type="ECO:0000256" key="7">
    <source>
        <dbReference type="ARBA" id="ARBA00022853"/>
    </source>
</evidence>
<keyword evidence="4" id="KW-0227">DNA damage</keyword>
<evidence type="ECO:0000256" key="9">
    <source>
        <dbReference type="ARBA" id="ARBA00023242"/>
    </source>
</evidence>
<evidence type="ECO:0000256" key="15">
    <source>
        <dbReference type="PROSITE-ProRule" id="PRU00146"/>
    </source>
</evidence>
<dbReference type="GO" id="GO:0005634">
    <property type="term" value="C:nucleus"/>
    <property type="evidence" value="ECO:0007669"/>
    <property type="project" value="UniProtKB-SubCell"/>
</dbReference>
<reference evidence="19" key="1">
    <citation type="journal article" date="2020" name="Stud. Mycol.">
        <title>101 Dothideomycetes genomes: a test case for predicting lifestyles and emergence of pathogens.</title>
        <authorList>
            <person name="Haridas S."/>
            <person name="Albert R."/>
            <person name="Binder M."/>
            <person name="Bloem J."/>
            <person name="Labutti K."/>
            <person name="Salamov A."/>
            <person name="Andreopoulos B."/>
            <person name="Baker S."/>
            <person name="Barry K."/>
            <person name="Bills G."/>
            <person name="Bluhm B."/>
            <person name="Cannon C."/>
            <person name="Castanera R."/>
            <person name="Culley D."/>
            <person name="Daum C."/>
            <person name="Ezra D."/>
            <person name="Gonzalez J."/>
            <person name="Henrissat B."/>
            <person name="Kuo A."/>
            <person name="Liang C."/>
            <person name="Lipzen A."/>
            <person name="Lutzoni F."/>
            <person name="Magnuson J."/>
            <person name="Mondo S."/>
            <person name="Nolan M."/>
            <person name="Ohm R."/>
            <person name="Pangilinan J."/>
            <person name="Park H.-J."/>
            <person name="Ramirez L."/>
            <person name="Alfaro M."/>
            <person name="Sun H."/>
            <person name="Tritt A."/>
            <person name="Yoshinaga Y."/>
            <person name="Zwiers L.-H."/>
            <person name="Turgeon B."/>
            <person name="Goodwin S."/>
            <person name="Spatafora J."/>
            <person name="Crous P."/>
            <person name="Grigoriev I."/>
        </authorList>
    </citation>
    <scope>NUCLEOTIDE SEQUENCE</scope>
    <source>
        <strain evidence="19">CBS 262.69</strain>
    </source>
</reference>
<feature type="binding site" evidence="14">
    <location>
        <position position="399"/>
    </location>
    <ligand>
        <name>Zn(2+)</name>
        <dbReference type="ChEBI" id="CHEBI:29105"/>
        <label>1</label>
    </ligand>
</feature>
<dbReference type="InterPro" id="IPR019786">
    <property type="entry name" value="Zinc_finger_PHD-type_CS"/>
</dbReference>
<dbReference type="SUPFAM" id="SSF57903">
    <property type="entry name" value="FYVE/PHD zinc finger"/>
    <property type="match status" value="1"/>
</dbReference>
<dbReference type="InterPro" id="IPR013083">
    <property type="entry name" value="Znf_RING/FYVE/PHD"/>
</dbReference>
<dbReference type="CDD" id="cd16858">
    <property type="entry name" value="ING_ING3_Yng2p"/>
    <property type="match status" value="1"/>
</dbReference>
<comment type="domain">
    <text evidence="16">The PHD-type zinc finger mediates the binding to H3K4me3.</text>
</comment>
<feature type="domain" description="PHD-type" evidence="18">
    <location>
        <begin position="369"/>
        <end position="418"/>
    </location>
</feature>
<dbReference type="AlphaFoldDB" id="A0A6G1I7Z3"/>
<keyword evidence="10" id="KW-0469">Meiosis</keyword>
<dbReference type="GO" id="GO:0006355">
    <property type="term" value="P:regulation of DNA-templated transcription"/>
    <property type="evidence" value="ECO:0007669"/>
    <property type="project" value="TreeGrafter"/>
</dbReference>
<dbReference type="Proteomes" id="UP000799640">
    <property type="component" value="Unassembled WGS sequence"/>
</dbReference>
<evidence type="ECO:0000256" key="13">
    <source>
        <dbReference type="PIRSR" id="PIRSR628651-50"/>
    </source>
</evidence>
<sequence>MAGAEDAAAVLEQFVHDVANLPAEIAHLHEEATYKQREIDECFRIINEKDRELQKHTKQHGDLVPHPQEDAYEAVMYTNFDRADELQAEKAALMRRACELMDRHTKRLDLKIAALQADGAFPTDPNLPSTLRDSPGNLVPTLVSAENHHPNTPADQPPPVPTGGTANMLAAAQARLSNASLNPRGAPSPLSQNAPALPPATSIQIPTTRPAPPGDMASPGPTDPKRRRLNASINIPNPPSSLRQASLGPGTPKSGTPSASRAGSAGPRPAKKAPSRRTPGGIMVSGGGGRASTKKVPKSGIPKKSARRLLSGTRASPSTTGEDSGSGSGSDDGSASGFASAGAREGSTGAVGGRAREDGEGEDEGADDTKYCYCQKVSYGDMVACDNADCAGQWFHWPCAGITAEPPGEWLCRDCAKLPRHRIKKAS</sequence>
<keyword evidence="9 16" id="KW-0539">Nucleus</keyword>
<evidence type="ECO:0000256" key="2">
    <source>
        <dbReference type="ARBA" id="ARBA00010210"/>
    </source>
</evidence>
<evidence type="ECO:0000256" key="17">
    <source>
        <dbReference type="SAM" id="MobiDB-lite"/>
    </source>
</evidence>
<comment type="function">
    <text evidence="12">Component of the NuA4 histone acetyltransferase complex which is involved in transcriptional activation of selected genes principally by acetylation of nucleosomal histone H4 and H2A. The NuA4 complex is also involved in DNA repair. Involved in cell cycle progression and meiosis.</text>
</comment>
<dbReference type="Gene3D" id="6.10.140.1740">
    <property type="match status" value="1"/>
</dbReference>
<dbReference type="SMART" id="SM01408">
    <property type="entry name" value="ING"/>
    <property type="match status" value="1"/>
</dbReference>
<comment type="similarity">
    <text evidence="2 16">Belongs to the ING family.</text>
</comment>
<dbReference type="PROSITE" id="PS50016">
    <property type="entry name" value="ZF_PHD_2"/>
    <property type="match status" value="1"/>
</dbReference>
<feature type="binding site" evidence="14">
    <location>
        <position position="396"/>
    </location>
    <ligand>
        <name>Zn(2+)</name>
        <dbReference type="ChEBI" id="CHEBI:29105"/>
        <label>1</label>
    </ligand>
</feature>
<keyword evidence="7 16" id="KW-0156">Chromatin regulator</keyword>
<keyword evidence="8" id="KW-0234">DNA repair</keyword>
<dbReference type="InterPro" id="IPR001965">
    <property type="entry name" value="Znf_PHD"/>
</dbReference>
<feature type="site" description="Histone H3K4me3 binding" evidence="13">
    <location>
        <position position="394"/>
    </location>
</feature>
<gene>
    <name evidence="19" type="ORF">EJ06DRAFT_540839</name>
</gene>
<dbReference type="GO" id="GO:0006281">
    <property type="term" value="P:DNA repair"/>
    <property type="evidence" value="ECO:0007669"/>
    <property type="project" value="UniProtKB-KW"/>
</dbReference>
<comment type="subunit">
    <text evidence="16">Component of an histone acetyltransferase complex. Interacts with H3K4me3 and to a lesser extent with H3K4me2.</text>
</comment>
<dbReference type="PROSITE" id="PS01359">
    <property type="entry name" value="ZF_PHD_1"/>
    <property type="match status" value="1"/>
</dbReference>
<evidence type="ECO:0000313" key="20">
    <source>
        <dbReference type="Proteomes" id="UP000799640"/>
    </source>
</evidence>
<evidence type="ECO:0000256" key="16">
    <source>
        <dbReference type="RuleBase" id="RU361213"/>
    </source>
</evidence>
<keyword evidence="6 14" id="KW-0862">Zinc</keyword>
<evidence type="ECO:0000256" key="1">
    <source>
        <dbReference type="ARBA" id="ARBA00004123"/>
    </source>
</evidence>